<dbReference type="RefSeq" id="WP_024775374.1">
    <property type="nucleotide sequence ID" value="NZ_CP043857.1"/>
</dbReference>
<keyword evidence="7 9" id="KW-1133">Transmembrane helix</keyword>
<keyword evidence="6" id="KW-0029">Amino-acid transport</keyword>
<dbReference type="InterPro" id="IPR004685">
    <property type="entry name" value="Brnchd-chn_aa_trnsp_Livcs"/>
</dbReference>
<evidence type="ECO:0000313" key="12">
    <source>
        <dbReference type="Proteomes" id="UP000305417"/>
    </source>
</evidence>
<dbReference type="Proteomes" id="UP000305417">
    <property type="component" value="Unassembled WGS sequence"/>
</dbReference>
<reference evidence="10 13" key="2">
    <citation type="submission" date="2020-05" db="EMBL/GenBank/DDBJ databases">
        <title>Complete genome sequencing of Campylobacter and Arcobacter type strains.</title>
        <authorList>
            <person name="Miller W.G."/>
            <person name="Yee E."/>
        </authorList>
    </citation>
    <scope>NUCLEOTIDE SEQUENCE [LARGE SCALE GENOMIC DNA]</scope>
    <source>
        <strain evidence="10 13">LMG 21996</strain>
    </source>
</reference>
<dbReference type="GO" id="GO:0015818">
    <property type="term" value="P:isoleucine transport"/>
    <property type="evidence" value="ECO:0007669"/>
    <property type="project" value="TreeGrafter"/>
</dbReference>
<evidence type="ECO:0000256" key="2">
    <source>
        <dbReference type="ARBA" id="ARBA00008540"/>
    </source>
</evidence>
<feature type="transmembrane region" description="Helical" evidence="9">
    <location>
        <begin position="12"/>
        <end position="30"/>
    </location>
</feature>
<dbReference type="KEGG" id="acib:ACBT_1206"/>
<keyword evidence="3" id="KW-0813">Transport</keyword>
<protein>
    <submittedName>
        <fullName evidence="10">Branched-chain amino acid transport protein</fullName>
    </submittedName>
    <submittedName>
        <fullName evidence="11">Branched-chain amino acid transport system II carrier protein</fullName>
    </submittedName>
</protein>
<dbReference type="STRING" id="1442598.GCA_000522465_01261"/>
<keyword evidence="8 9" id="KW-0472">Membrane</keyword>
<feature type="transmembrane region" description="Helical" evidence="9">
    <location>
        <begin position="317"/>
        <end position="334"/>
    </location>
</feature>
<dbReference type="EMBL" id="CP054051">
    <property type="protein sequence ID" value="QKJ27115.1"/>
    <property type="molecule type" value="Genomic_DNA"/>
</dbReference>
<evidence type="ECO:0000256" key="5">
    <source>
        <dbReference type="ARBA" id="ARBA00022692"/>
    </source>
</evidence>
<comment type="similarity">
    <text evidence="2">Belongs to the branched chain amino acid transporter family.</text>
</comment>
<evidence type="ECO:0000313" key="10">
    <source>
        <dbReference type="EMBL" id="QKJ27115.1"/>
    </source>
</evidence>
<evidence type="ECO:0000256" key="3">
    <source>
        <dbReference type="ARBA" id="ARBA00022448"/>
    </source>
</evidence>
<comment type="subcellular location">
    <subcellularLocation>
        <location evidence="1">Cell membrane</location>
        <topology evidence="1">Multi-pass membrane protein</topology>
    </subcellularLocation>
</comment>
<organism evidence="10 13">
    <name type="scientific">Aliarcobacter cibarius</name>
    <dbReference type="NCBI Taxonomy" id="255507"/>
    <lineage>
        <taxon>Bacteria</taxon>
        <taxon>Pseudomonadati</taxon>
        <taxon>Campylobacterota</taxon>
        <taxon>Epsilonproteobacteria</taxon>
        <taxon>Campylobacterales</taxon>
        <taxon>Arcobacteraceae</taxon>
        <taxon>Aliarcobacter</taxon>
    </lineage>
</organism>
<evidence type="ECO:0000256" key="1">
    <source>
        <dbReference type="ARBA" id="ARBA00004651"/>
    </source>
</evidence>
<reference evidence="11 12" key="1">
    <citation type="submission" date="2019-05" db="EMBL/GenBank/DDBJ databases">
        <title>Arcobacter cibarius and Arcobacter thereius providing challenges in identification an antibiotic susceptibility and Quinolone resistance.</title>
        <authorList>
            <person name="Busch A."/>
            <person name="Hanel I."/>
            <person name="Hotzel H."/>
            <person name="Tomaso H."/>
        </authorList>
    </citation>
    <scope>NUCLEOTIDE SEQUENCE [LARGE SCALE GENOMIC DNA]</scope>
    <source>
        <strain evidence="11 12">16CS0831-2</strain>
    </source>
</reference>
<feature type="transmembrane region" description="Helical" evidence="9">
    <location>
        <begin position="280"/>
        <end position="305"/>
    </location>
</feature>
<evidence type="ECO:0000313" key="13">
    <source>
        <dbReference type="Proteomes" id="UP000509513"/>
    </source>
</evidence>
<feature type="transmembrane region" description="Helical" evidence="9">
    <location>
        <begin position="151"/>
        <end position="169"/>
    </location>
</feature>
<evidence type="ECO:0000256" key="7">
    <source>
        <dbReference type="ARBA" id="ARBA00022989"/>
    </source>
</evidence>
<feature type="transmembrane region" description="Helical" evidence="9">
    <location>
        <begin position="189"/>
        <end position="212"/>
    </location>
</feature>
<feature type="transmembrane region" description="Helical" evidence="9">
    <location>
        <begin position="406"/>
        <end position="425"/>
    </location>
</feature>
<feature type="transmembrane region" description="Helical" evidence="9">
    <location>
        <begin position="340"/>
        <end position="361"/>
    </location>
</feature>
<gene>
    <name evidence="11" type="primary">brnQ</name>
    <name evidence="10" type="ORF">ACBT_1206</name>
    <name evidence="11" type="ORF">FE247_09330</name>
</gene>
<feature type="transmembrane region" description="Helical" evidence="9">
    <location>
        <begin position="368"/>
        <end position="386"/>
    </location>
</feature>
<name>A0A5J6RG94_9BACT</name>
<evidence type="ECO:0000256" key="4">
    <source>
        <dbReference type="ARBA" id="ARBA00022475"/>
    </source>
</evidence>
<evidence type="ECO:0000256" key="9">
    <source>
        <dbReference type="SAM" id="Phobius"/>
    </source>
</evidence>
<dbReference type="GO" id="GO:0005304">
    <property type="term" value="F:L-valine transmembrane transporter activity"/>
    <property type="evidence" value="ECO:0007669"/>
    <property type="project" value="TreeGrafter"/>
</dbReference>
<dbReference type="GO" id="GO:0015190">
    <property type="term" value="F:L-leucine transmembrane transporter activity"/>
    <property type="evidence" value="ECO:0007669"/>
    <property type="project" value="TreeGrafter"/>
</dbReference>
<dbReference type="GO" id="GO:0015820">
    <property type="term" value="P:L-leucine transport"/>
    <property type="evidence" value="ECO:0007669"/>
    <property type="project" value="TreeGrafter"/>
</dbReference>
<dbReference type="AlphaFoldDB" id="A0A5J6RG94"/>
<dbReference type="GO" id="GO:0015188">
    <property type="term" value="F:L-isoleucine transmembrane transporter activity"/>
    <property type="evidence" value="ECO:0007669"/>
    <property type="project" value="TreeGrafter"/>
</dbReference>
<sequence>MFKQNKIYTDTIILGFAIFSMYFGAGNIIFPPYLGLTSASDWYISFFSYFLADIGFATIAMFALLKVGGNVDDLTNKLGKLSGILLMSAIVLCIGPLIALPRTGATTYEMLVVPIFGASFSNSIITSIIYYGLIMFFTFRPTIMIEVLGKILTPVLFFGLIFLIIKGFVTPIGEIILNTTNDNLFFDGLILGYQTLDVLAALAFGIIIIKTVKAKGYNNTKISFKIIGSASLLAAFGIMIVYFGLSYLGATASSLYGADIPKAVLLNKIINILLGDYGNIFLGIVVFLACFTTGAALVSVTAEYFSKLSKRKISYKTLVIIVTLFSIFITNIGLEQIISFAGPILSIVYPAAIILVVLVFFDKYINNNVYKFAAFAAMIFSFLELISSTTTFNMGFLKLFPLSNEGLGWILPAFISGFIGFFMKVKAKNL</sequence>
<proteinExistence type="inferred from homology"/>
<evidence type="ECO:0000256" key="8">
    <source>
        <dbReference type="ARBA" id="ARBA00023136"/>
    </source>
</evidence>
<dbReference type="PANTHER" id="PTHR30588">
    <property type="entry name" value="BRANCHED-CHAIN AMINO ACID TRANSPORT SYSTEM 2 CARRIER PROTEIN"/>
    <property type="match status" value="1"/>
</dbReference>
<keyword evidence="4" id="KW-1003">Cell membrane</keyword>
<dbReference type="OrthoDB" id="9783920at2"/>
<dbReference type="NCBIfam" id="TIGR00796">
    <property type="entry name" value="livcs"/>
    <property type="match status" value="1"/>
</dbReference>
<keyword evidence="12" id="KW-1185">Reference proteome</keyword>
<feature type="transmembrane region" description="Helical" evidence="9">
    <location>
        <begin position="42"/>
        <end position="65"/>
    </location>
</feature>
<dbReference type="EMBL" id="VBUC01000026">
    <property type="protein sequence ID" value="TLS96919.1"/>
    <property type="molecule type" value="Genomic_DNA"/>
</dbReference>
<feature type="transmembrane region" description="Helical" evidence="9">
    <location>
        <begin position="111"/>
        <end position="139"/>
    </location>
</feature>
<feature type="transmembrane region" description="Helical" evidence="9">
    <location>
        <begin position="77"/>
        <end position="99"/>
    </location>
</feature>
<keyword evidence="5 9" id="KW-0812">Transmembrane</keyword>
<evidence type="ECO:0000256" key="6">
    <source>
        <dbReference type="ARBA" id="ARBA00022970"/>
    </source>
</evidence>
<dbReference type="Proteomes" id="UP000509513">
    <property type="component" value="Chromosome"/>
</dbReference>
<evidence type="ECO:0000313" key="11">
    <source>
        <dbReference type="EMBL" id="TLS96919.1"/>
    </source>
</evidence>
<dbReference type="PANTHER" id="PTHR30588:SF0">
    <property type="entry name" value="BRANCHED-CHAIN AMINO ACID PERMEASE BRNQ"/>
    <property type="match status" value="1"/>
</dbReference>
<accession>A0A5J6RG94</accession>
<dbReference type="Pfam" id="PF05525">
    <property type="entry name" value="Branch_AA_trans"/>
    <property type="match status" value="1"/>
</dbReference>
<feature type="transmembrane region" description="Helical" evidence="9">
    <location>
        <begin position="224"/>
        <end position="245"/>
    </location>
</feature>
<dbReference type="GO" id="GO:0005886">
    <property type="term" value="C:plasma membrane"/>
    <property type="evidence" value="ECO:0007669"/>
    <property type="project" value="UniProtKB-SubCell"/>
</dbReference>